<dbReference type="AlphaFoldDB" id="A0A9W4CU75"/>
<gene>
    <name evidence="1" type="ORF">BGTH12_LOCUS171</name>
</gene>
<sequence length="118" mass="13468">MKTFLIPSINAGLNFLQQTVADQYISCGIGSISRNSILLVAKDMWNMSLGSYPSYHESFPVEYCQSSEGMTRRFPILYSSEKWNSGGYYYLVESSQNRKFIRLHYHGISTQECFVPGV</sequence>
<evidence type="ECO:0000313" key="2">
    <source>
        <dbReference type="Proteomes" id="UP000683417"/>
    </source>
</evidence>
<evidence type="ECO:0000313" key="1">
    <source>
        <dbReference type="EMBL" id="CAD6498813.1"/>
    </source>
</evidence>
<dbReference type="Proteomes" id="UP000683417">
    <property type="component" value="Unassembled WGS sequence"/>
</dbReference>
<reference evidence="1" key="1">
    <citation type="submission" date="2020-10" db="EMBL/GenBank/DDBJ databases">
        <authorList>
            <person name="Muller C M."/>
        </authorList>
    </citation>
    <scope>NUCLEOTIDE SEQUENCE</scope>
    <source>
        <strain evidence="1">THUN-12</strain>
    </source>
</reference>
<dbReference type="EMBL" id="CAJHIT010000001">
    <property type="protein sequence ID" value="CAD6498813.1"/>
    <property type="molecule type" value="Genomic_DNA"/>
</dbReference>
<name>A0A9W4CU75_BLUGR</name>
<comment type="caution">
    <text evidence="1">The sequence shown here is derived from an EMBL/GenBank/DDBJ whole genome shotgun (WGS) entry which is preliminary data.</text>
</comment>
<organism evidence="1 2">
    <name type="scientific">Blumeria graminis f. sp. triticale</name>
    <dbReference type="NCBI Taxonomy" id="1689686"/>
    <lineage>
        <taxon>Eukaryota</taxon>
        <taxon>Fungi</taxon>
        <taxon>Dikarya</taxon>
        <taxon>Ascomycota</taxon>
        <taxon>Pezizomycotina</taxon>
        <taxon>Leotiomycetes</taxon>
        <taxon>Erysiphales</taxon>
        <taxon>Erysiphaceae</taxon>
        <taxon>Blumeria</taxon>
    </lineage>
</organism>
<protein>
    <submittedName>
        <fullName evidence="1">BgTH12-04472</fullName>
    </submittedName>
</protein>
<accession>A0A9W4CU75</accession>
<proteinExistence type="predicted"/>